<sequence length="311" mass="35196">MSDITLTSGQESSLTLFLSLVTGRLKPGKLWYDREYRLKYLFRSLACPRQTLKLADAIIHEPVMREILAVQHTLPSKIHRPYLYGGMPVADRAGAIIAHYRFARDLPYSVFRQALLSQQGAELLRFAGKGGESFSITMACTGRCEREGEVNLFFSQDGIKLAIVTFAVTEQQGEKVAIVGGIQGAHRDTPHELIRSATKACYGLFPKRLLMETLALFCKATGISQIQAVSDTGHIFRSWRYRLKKKSLFHASYDEFWQTLNAVPLSSKLCRLPTTFARKPLEEISSKKRSEYRKRYELLDALAGQFTAHIR</sequence>
<reference evidence="1 2" key="1">
    <citation type="submission" date="2024-07" db="EMBL/GenBank/DDBJ databases">
        <authorList>
            <person name="Hebao G."/>
        </authorList>
    </citation>
    <scope>NUCLEOTIDE SEQUENCE [LARGE SCALE GENOMIC DNA]</scope>
    <source>
        <strain evidence="1 2">ACCC 02193</strain>
    </source>
</reference>
<organism evidence="1 2">
    <name type="scientific">Erwinia aeris</name>
    <dbReference type="NCBI Taxonomy" id="3239803"/>
    <lineage>
        <taxon>Bacteria</taxon>
        <taxon>Pseudomonadati</taxon>
        <taxon>Pseudomonadota</taxon>
        <taxon>Gammaproteobacteria</taxon>
        <taxon>Enterobacterales</taxon>
        <taxon>Erwiniaceae</taxon>
        <taxon>Erwinia</taxon>
    </lineage>
</organism>
<dbReference type="Pfam" id="PF04393">
    <property type="entry name" value="DUF535"/>
    <property type="match status" value="1"/>
</dbReference>
<dbReference type="EMBL" id="JBGFFX010000003">
    <property type="protein sequence ID" value="MEY8770071.1"/>
    <property type="molecule type" value="Genomic_DNA"/>
</dbReference>
<gene>
    <name evidence="1" type="ORF">AB6T85_06460</name>
</gene>
<name>A0ABV4E5E8_9GAMM</name>
<comment type="caution">
    <text evidence="1">The sequence shown here is derived from an EMBL/GenBank/DDBJ whole genome shotgun (WGS) entry which is preliminary data.</text>
</comment>
<evidence type="ECO:0000313" key="1">
    <source>
        <dbReference type="EMBL" id="MEY8770071.1"/>
    </source>
</evidence>
<protein>
    <submittedName>
        <fullName evidence="1">VirK/YbjX family protein</fullName>
    </submittedName>
</protein>
<evidence type="ECO:0000313" key="2">
    <source>
        <dbReference type="Proteomes" id="UP001565243"/>
    </source>
</evidence>
<dbReference type="InterPro" id="IPR007488">
    <property type="entry name" value="DUF535"/>
</dbReference>
<dbReference type="Proteomes" id="UP001565243">
    <property type="component" value="Unassembled WGS sequence"/>
</dbReference>
<keyword evidence="2" id="KW-1185">Reference proteome</keyword>
<dbReference type="RefSeq" id="WP_369895075.1">
    <property type="nucleotide sequence ID" value="NZ_JBGFFX010000003.1"/>
</dbReference>
<dbReference type="PANTHER" id="PTHR38785">
    <property type="entry name" value="HOMOLOG OF VIRK"/>
    <property type="match status" value="1"/>
</dbReference>
<dbReference type="PANTHER" id="PTHR38785:SF1">
    <property type="entry name" value="HOMOLOG OF VIRK"/>
    <property type="match status" value="1"/>
</dbReference>
<accession>A0ABV4E5E8</accession>
<proteinExistence type="predicted"/>